<protein>
    <submittedName>
        <fullName evidence="2">Tail collar domain</fullName>
    </submittedName>
</protein>
<organism evidence="2 3">
    <name type="scientific">Lacrimispora xylanisolvens</name>
    <dbReference type="NCBI Taxonomy" id="384636"/>
    <lineage>
        <taxon>Bacteria</taxon>
        <taxon>Bacillati</taxon>
        <taxon>Bacillota</taxon>
        <taxon>Clostridia</taxon>
        <taxon>Lachnospirales</taxon>
        <taxon>Lachnospiraceae</taxon>
        <taxon>Lacrimispora</taxon>
    </lineage>
</organism>
<evidence type="ECO:0000259" key="1">
    <source>
        <dbReference type="Pfam" id="PF07484"/>
    </source>
</evidence>
<dbReference type="RefSeq" id="WP_104434466.1">
    <property type="nucleotide sequence ID" value="NZ_PTJA01000001.1"/>
</dbReference>
<dbReference type="OrthoDB" id="9810174at2"/>
<dbReference type="InterPro" id="IPR037053">
    <property type="entry name" value="Phage_tail_collar_dom_sf"/>
</dbReference>
<dbReference type="SUPFAM" id="SSF88874">
    <property type="entry name" value="Receptor-binding domain of short tail fibre protein gp12"/>
    <property type="match status" value="1"/>
</dbReference>
<dbReference type="InterPro" id="IPR011083">
    <property type="entry name" value="Phage_tail_collar_dom"/>
</dbReference>
<feature type="domain" description="Phage tail collar" evidence="1">
    <location>
        <begin position="7"/>
        <end position="60"/>
    </location>
</feature>
<dbReference type="Gene3D" id="3.90.1340.10">
    <property type="entry name" value="Phage tail collar domain"/>
    <property type="match status" value="1"/>
</dbReference>
<dbReference type="Proteomes" id="UP000237749">
    <property type="component" value="Unassembled WGS sequence"/>
</dbReference>
<sequence>MDEVLLGQILLVPYTFAPMDTVYCDGKEYPILQYQALYSLLGNTFGGNVNTTFCIPNLKGFEPNPGVHYVIAMYGYYPTRS</sequence>
<dbReference type="AlphaFoldDB" id="A0A2S6HZH0"/>
<evidence type="ECO:0000313" key="2">
    <source>
        <dbReference type="EMBL" id="PPK83552.1"/>
    </source>
</evidence>
<proteinExistence type="predicted"/>
<comment type="caution">
    <text evidence="2">The sequence shown here is derived from an EMBL/GenBank/DDBJ whole genome shotgun (WGS) entry which is preliminary data.</text>
</comment>
<reference evidence="2 3" key="1">
    <citation type="submission" date="2018-02" db="EMBL/GenBank/DDBJ databases">
        <title>Genomic Encyclopedia of Archaeal and Bacterial Type Strains, Phase II (KMG-II): from individual species to whole genera.</title>
        <authorList>
            <person name="Goeker M."/>
        </authorList>
    </citation>
    <scope>NUCLEOTIDE SEQUENCE [LARGE SCALE GENOMIC DNA]</scope>
    <source>
        <strain evidence="2 3">DSM 3808</strain>
    </source>
</reference>
<dbReference type="Pfam" id="PF07484">
    <property type="entry name" value="Collar"/>
    <property type="match status" value="1"/>
</dbReference>
<keyword evidence="3" id="KW-1185">Reference proteome</keyword>
<name>A0A2S6HZH0_9FIRM</name>
<dbReference type="EMBL" id="PTJA01000001">
    <property type="protein sequence ID" value="PPK83552.1"/>
    <property type="molecule type" value="Genomic_DNA"/>
</dbReference>
<accession>A0A2S6HZH0</accession>
<gene>
    <name evidence="2" type="ORF">BXY41_101616</name>
</gene>
<evidence type="ECO:0000313" key="3">
    <source>
        <dbReference type="Proteomes" id="UP000237749"/>
    </source>
</evidence>